<reference evidence="4" key="1">
    <citation type="submission" date="2023-07" db="EMBL/GenBank/DDBJ databases">
        <title>Functional and genomic diversity of the sorghum phyllosphere microbiome.</title>
        <authorList>
            <person name="Shade A."/>
        </authorList>
    </citation>
    <scope>NUCLEOTIDE SEQUENCE [LARGE SCALE GENOMIC DNA]</scope>
    <source>
        <strain evidence="4">SORGH_AS_0422</strain>
    </source>
</reference>
<dbReference type="GO" id="GO:0016746">
    <property type="term" value="F:acyltransferase activity"/>
    <property type="evidence" value="ECO:0007669"/>
    <property type="project" value="UniProtKB-KW"/>
</dbReference>
<feature type="transmembrane region" description="Helical" evidence="1">
    <location>
        <begin position="266"/>
        <end position="290"/>
    </location>
</feature>
<feature type="transmembrane region" description="Helical" evidence="1">
    <location>
        <begin position="240"/>
        <end position="259"/>
    </location>
</feature>
<keyword evidence="3" id="KW-0012">Acyltransferase</keyword>
<sequence>MSINRIYWIDYAKFIGIFLVVFGHTSIEDCVVDSIYSFHMPLFFFISGYLFSFEKYANYKTFAIHRFKQLIIPYLAFNVITYIFWLLIGRKYGADALIEISLFKPLIGIIYGNGNDHFLIHNVVLWFLPCLFVVESLFLLLFKNKNLHQASIILLGLIVSGYIYTNYVKINLPWGIETAIVALVFYGFSNVFKEGLRKILSLPKFLLISLSVLSLVAFFFTSTQNGRINMLGSDYNNYFLFYLLAFNGIFLVITISDLISSVFKRLLVVEFIASNTLFILGFHNLSFTIIKAFTVFVLKKPLVIFDHNTALGFLLSIVTIILLIPCIIIVNKYLPFITGKQPGRMKI</sequence>
<dbReference type="Proteomes" id="UP001258315">
    <property type="component" value="Unassembled WGS sequence"/>
</dbReference>
<dbReference type="PANTHER" id="PTHR37312:SF1">
    <property type="entry name" value="MEMBRANE-BOUND ACYLTRANSFERASE YKRP-RELATED"/>
    <property type="match status" value="1"/>
</dbReference>
<dbReference type="EC" id="2.3.1.-" evidence="3"/>
<feature type="transmembrane region" description="Helical" evidence="1">
    <location>
        <begin position="200"/>
        <end position="220"/>
    </location>
</feature>
<accession>A0ABU3GPE7</accession>
<evidence type="ECO:0000313" key="3">
    <source>
        <dbReference type="EMBL" id="MDT3401641.1"/>
    </source>
</evidence>
<feature type="transmembrane region" description="Helical" evidence="1">
    <location>
        <begin position="35"/>
        <end position="51"/>
    </location>
</feature>
<feature type="domain" description="Acyltransferase 3" evidence="2">
    <location>
        <begin position="6"/>
        <end position="327"/>
    </location>
</feature>
<organism evidence="3 4">
    <name type="scientific">Mucilaginibacter terrae</name>
    <dbReference type="NCBI Taxonomy" id="1955052"/>
    <lineage>
        <taxon>Bacteria</taxon>
        <taxon>Pseudomonadati</taxon>
        <taxon>Bacteroidota</taxon>
        <taxon>Sphingobacteriia</taxon>
        <taxon>Sphingobacteriales</taxon>
        <taxon>Sphingobacteriaceae</taxon>
        <taxon>Mucilaginibacter</taxon>
    </lineage>
</organism>
<comment type="caution">
    <text evidence="3">The sequence shown here is derived from an EMBL/GenBank/DDBJ whole genome shotgun (WGS) entry which is preliminary data.</text>
</comment>
<keyword evidence="1" id="KW-0812">Transmembrane</keyword>
<feature type="transmembrane region" description="Helical" evidence="1">
    <location>
        <begin position="118"/>
        <end position="140"/>
    </location>
</feature>
<dbReference type="RefSeq" id="WP_311947549.1">
    <property type="nucleotide sequence ID" value="NZ_JAVLVU010000001.1"/>
</dbReference>
<feature type="transmembrane region" description="Helical" evidence="1">
    <location>
        <begin position="6"/>
        <end position="23"/>
    </location>
</feature>
<feature type="transmembrane region" description="Helical" evidence="1">
    <location>
        <begin position="71"/>
        <end position="89"/>
    </location>
</feature>
<gene>
    <name evidence="3" type="ORF">QE417_000713</name>
</gene>
<keyword evidence="1" id="KW-1133">Transmembrane helix</keyword>
<keyword evidence="4" id="KW-1185">Reference proteome</keyword>
<dbReference type="Pfam" id="PF01757">
    <property type="entry name" value="Acyl_transf_3"/>
    <property type="match status" value="1"/>
</dbReference>
<dbReference type="EMBL" id="JAVLVU010000001">
    <property type="protein sequence ID" value="MDT3401641.1"/>
    <property type="molecule type" value="Genomic_DNA"/>
</dbReference>
<keyword evidence="3" id="KW-0808">Transferase</keyword>
<feature type="transmembrane region" description="Helical" evidence="1">
    <location>
        <begin position="170"/>
        <end position="188"/>
    </location>
</feature>
<dbReference type="PANTHER" id="PTHR37312">
    <property type="entry name" value="MEMBRANE-BOUND ACYLTRANSFERASE YKRP-RELATED"/>
    <property type="match status" value="1"/>
</dbReference>
<name>A0ABU3GPE7_9SPHI</name>
<feature type="transmembrane region" description="Helical" evidence="1">
    <location>
        <begin position="147"/>
        <end position="164"/>
    </location>
</feature>
<evidence type="ECO:0000259" key="2">
    <source>
        <dbReference type="Pfam" id="PF01757"/>
    </source>
</evidence>
<evidence type="ECO:0000313" key="4">
    <source>
        <dbReference type="Proteomes" id="UP001258315"/>
    </source>
</evidence>
<evidence type="ECO:0000256" key="1">
    <source>
        <dbReference type="SAM" id="Phobius"/>
    </source>
</evidence>
<proteinExistence type="predicted"/>
<protein>
    <submittedName>
        <fullName evidence="3">Acyltransferase</fullName>
        <ecNumber evidence="3">2.3.1.-</ecNumber>
    </submittedName>
</protein>
<feature type="transmembrane region" description="Helical" evidence="1">
    <location>
        <begin position="310"/>
        <end position="330"/>
    </location>
</feature>
<dbReference type="InterPro" id="IPR052734">
    <property type="entry name" value="Nod_factor_acetyltransferase"/>
</dbReference>
<keyword evidence="1" id="KW-0472">Membrane</keyword>
<dbReference type="InterPro" id="IPR002656">
    <property type="entry name" value="Acyl_transf_3_dom"/>
</dbReference>